<feature type="disulfide bond" evidence="6">
    <location>
        <begin position="676"/>
        <end position="703"/>
    </location>
</feature>
<keyword evidence="3 7" id="KW-0732">Signal</keyword>
<evidence type="ECO:0000256" key="1">
    <source>
        <dbReference type="ARBA" id="ARBA00004328"/>
    </source>
</evidence>
<feature type="non-terminal residue" evidence="9">
    <location>
        <position position="880"/>
    </location>
</feature>
<feature type="domain" description="Sushi" evidence="8">
    <location>
        <begin position="207"/>
        <end position="265"/>
    </location>
</feature>
<feature type="domain" description="Sushi" evidence="8">
    <location>
        <begin position="646"/>
        <end position="705"/>
    </location>
</feature>
<dbReference type="Proteomes" id="UP000727407">
    <property type="component" value="Unassembled WGS sequence"/>
</dbReference>
<feature type="domain" description="Sushi" evidence="8">
    <location>
        <begin position="525"/>
        <end position="587"/>
    </location>
</feature>
<evidence type="ECO:0000313" key="10">
    <source>
        <dbReference type="Proteomes" id="UP000727407"/>
    </source>
</evidence>
<evidence type="ECO:0000256" key="7">
    <source>
        <dbReference type="SAM" id="SignalP"/>
    </source>
</evidence>
<feature type="domain" description="Sushi" evidence="8">
    <location>
        <begin position="588"/>
        <end position="645"/>
    </location>
</feature>
<keyword evidence="4" id="KW-0677">Repeat</keyword>
<feature type="domain" description="Sushi" evidence="8">
    <location>
        <begin position="90"/>
        <end position="147"/>
    </location>
</feature>
<feature type="domain" description="Sushi" evidence="8">
    <location>
        <begin position="324"/>
        <end position="382"/>
    </location>
</feature>
<name>A0A8J4X0Z0_CLAMG</name>
<dbReference type="FunFam" id="2.10.70.10:FF:000014">
    <property type="entry name" value="Membrane cofactor protein"/>
    <property type="match status" value="3"/>
</dbReference>
<dbReference type="InterPro" id="IPR035976">
    <property type="entry name" value="Sushi/SCR/CCP_sf"/>
</dbReference>
<feature type="domain" description="Sushi" evidence="8">
    <location>
        <begin position="26"/>
        <end position="89"/>
    </location>
</feature>
<sequence>EKMRDTPWYTLLILLTVLMKVAEVRGQCGRPSVGENIVMISDFSNQTFPNGSTITFKCSTGYVPVNSLASRTIICVGTEWTKLDLNCTKKSCGPLPDIPNGKYTYPDGNLFGATAVAECNEGYLLVGEKTRNCRESGWDGRDPVCEVVKCEPPPTIQNGTYDPIEEFYNYNQAVTYSCSKDYTLVGESTIACLANGSFPSPPQCLLVQCETPNITNAVRVEGKSPPYGYRDFVRYECNKGYIMKGEGYLVCDVNGWNPSPPECIKASCGPLPDIPNGKYTYPDGNLLGATAVAECNEGYLLVGEKTRNCRESGWDGRDPVCEVVKCEPPPTIQNGTYDPIEEFYNYNQAVTYSCSKDYTLVGESTIACLANGSFPSPPQCLLVQCETPNITNAVRVEGKSPPYGYRDFVRYKCNTGYTMKGEGYLVCDLNGWNPPPPECNKKSCGSLPDILNGKYTYPDGNLFGATAVAECNEGYSLVGDKNRNCHESGWDGGHPECKATDSSTTFHPSYGITIIAFLVSIVLLAQCGKHSVGENMISEPAPRNEYPEGFKVTFSCSTGYVAVSSGASRSITCERSQWTTLALQCKKKTCGSPGEVSNGKYLAPDGIEFGAIITVQCNEGYMAVGPQRRSCLANGWDGRAAVCEQTKCLPPPKIQYGVYEPEDETYGYNEAVTYSCSGGKTLIGESTITCSSDGTFQPPPPQCLLITCDKPDIKNAGRVRGKSSFYGYKDFVQYECNEGYTMEGEDYLVCDVNGWNPPPPKCIEKSCGSLVELPNGKYLTPGGILFGAIAFAQCNEGFRLSGPKTRTCQDDGWDGRQAVCEVVKCKSPDVKNAVRVEGKSPPYGYKDFVRYECKTLYKMKGTGNLTCEVNGWNPPPPECI</sequence>
<keyword evidence="10" id="KW-1185">Reference proteome</keyword>
<evidence type="ECO:0000256" key="3">
    <source>
        <dbReference type="ARBA" id="ARBA00022729"/>
    </source>
</evidence>
<comment type="caution">
    <text evidence="9">The sequence shown here is derived from an EMBL/GenBank/DDBJ whole genome shotgun (WGS) entry which is preliminary data.</text>
</comment>
<dbReference type="OrthoDB" id="6480633at2759"/>
<feature type="domain" description="Sushi" evidence="8">
    <location>
        <begin position="266"/>
        <end position="323"/>
    </location>
</feature>
<dbReference type="AlphaFoldDB" id="A0A8J4X0Z0"/>
<comment type="caution">
    <text evidence="6">Lacks conserved residue(s) required for the propagation of feature annotation.</text>
</comment>
<evidence type="ECO:0000256" key="6">
    <source>
        <dbReference type="PROSITE-ProRule" id="PRU00302"/>
    </source>
</evidence>
<dbReference type="EMBL" id="QNUK01000781">
    <property type="protein sequence ID" value="KAF5889668.1"/>
    <property type="molecule type" value="Genomic_DNA"/>
</dbReference>
<keyword evidence="5 6" id="KW-1015">Disulfide bond</keyword>
<feature type="domain" description="Sushi" evidence="8">
    <location>
        <begin position="765"/>
        <end position="822"/>
    </location>
</feature>
<comment type="subcellular location">
    <subcellularLocation>
        <location evidence="1">Virion</location>
    </subcellularLocation>
</comment>
<feature type="domain" description="Sushi" evidence="8">
    <location>
        <begin position="823"/>
        <end position="880"/>
    </location>
</feature>
<evidence type="ECO:0000313" key="9">
    <source>
        <dbReference type="EMBL" id="KAF5889668.1"/>
    </source>
</evidence>
<dbReference type="SUPFAM" id="SSF57535">
    <property type="entry name" value="Complement control module/SCR domain"/>
    <property type="match status" value="14"/>
</dbReference>
<dbReference type="PANTHER" id="PTHR45785:SF2">
    <property type="entry name" value="COMPLEMENT FACTOR H-RELATED"/>
    <property type="match status" value="1"/>
</dbReference>
<feature type="non-terminal residue" evidence="9">
    <location>
        <position position="1"/>
    </location>
</feature>
<feature type="domain" description="Sushi" evidence="8">
    <location>
        <begin position="383"/>
        <end position="441"/>
    </location>
</feature>
<dbReference type="Pfam" id="PF00084">
    <property type="entry name" value="Sushi"/>
    <property type="match status" value="13"/>
</dbReference>
<dbReference type="SMART" id="SM00032">
    <property type="entry name" value="CCP"/>
    <property type="match status" value="14"/>
</dbReference>
<feature type="domain" description="Sushi" evidence="8">
    <location>
        <begin position="706"/>
        <end position="764"/>
    </location>
</feature>
<evidence type="ECO:0000256" key="2">
    <source>
        <dbReference type="ARBA" id="ARBA00022659"/>
    </source>
</evidence>
<feature type="chain" id="PRO_5035327964" evidence="7">
    <location>
        <begin position="27"/>
        <end position="880"/>
    </location>
</feature>
<feature type="domain" description="Sushi" evidence="8">
    <location>
        <begin position="442"/>
        <end position="499"/>
    </location>
</feature>
<dbReference type="InterPro" id="IPR051503">
    <property type="entry name" value="ComplSys_Reg/VirEntry_Med"/>
</dbReference>
<organism evidence="9 10">
    <name type="scientific">Clarias magur</name>
    <name type="common">Asian catfish</name>
    <name type="synonym">Macropteronotus magur</name>
    <dbReference type="NCBI Taxonomy" id="1594786"/>
    <lineage>
        <taxon>Eukaryota</taxon>
        <taxon>Metazoa</taxon>
        <taxon>Chordata</taxon>
        <taxon>Craniata</taxon>
        <taxon>Vertebrata</taxon>
        <taxon>Euteleostomi</taxon>
        <taxon>Actinopterygii</taxon>
        <taxon>Neopterygii</taxon>
        <taxon>Teleostei</taxon>
        <taxon>Ostariophysi</taxon>
        <taxon>Siluriformes</taxon>
        <taxon>Clariidae</taxon>
        <taxon>Clarias</taxon>
    </lineage>
</organism>
<feature type="domain" description="Sushi" evidence="8">
    <location>
        <begin position="148"/>
        <end position="206"/>
    </location>
</feature>
<accession>A0A8J4X0Z0</accession>
<proteinExistence type="predicted"/>
<feature type="signal peptide" evidence="7">
    <location>
        <begin position="1"/>
        <end position="26"/>
    </location>
</feature>
<gene>
    <name evidence="9" type="ORF">DAT39_020633</name>
</gene>
<dbReference type="InterPro" id="IPR000436">
    <property type="entry name" value="Sushi_SCR_CCP_dom"/>
</dbReference>
<evidence type="ECO:0000256" key="4">
    <source>
        <dbReference type="ARBA" id="ARBA00022737"/>
    </source>
</evidence>
<dbReference type="Gene3D" id="2.10.70.10">
    <property type="entry name" value="Complement Module, domain 1"/>
    <property type="match status" value="14"/>
</dbReference>
<reference evidence="9" key="1">
    <citation type="submission" date="2020-07" db="EMBL/GenBank/DDBJ databases">
        <title>Clarias magur genome sequencing, assembly and annotation.</title>
        <authorList>
            <person name="Kushwaha B."/>
            <person name="Kumar R."/>
            <person name="Das P."/>
            <person name="Joshi C.G."/>
            <person name="Kumar D."/>
            <person name="Nagpure N.S."/>
            <person name="Pandey M."/>
            <person name="Agarwal S."/>
            <person name="Srivastava S."/>
            <person name="Singh M."/>
            <person name="Sahoo L."/>
            <person name="Jayasankar P."/>
            <person name="Meher P.K."/>
            <person name="Koringa P.G."/>
            <person name="Iquebal M.A."/>
            <person name="Das S.P."/>
            <person name="Bit A."/>
            <person name="Patnaik S."/>
            <person name="Patel N."/>
            <person name="Shah T.M."/>
            <person name="Hinsu A."/>
            <person name="Jena J.K."/>
        </authorList>
    </citation>
    <scope>NUCLEOTIDE SEQUENCE</scope>
    <source>
        <strain evidence="9">CIFAMagur01</strain>
        <tissue evidence="9">Testis</tissue>
    </source>
</reference>
<keyword evidence="2 6" id="KW-0768">Sushi</keyword>
<evidence type="ECO:0000256" key="5">
    <source>
        <dbReference type="ARBA" id="ARBA00023157"/>
    </source>
</evidence>
<dbReference type="PANTHER" id="PTHR45785">
    <property type="entry name" value="COMPLEMENT FACTOR H-RELATED"/>
    <property type="match status" value="1"/>
</dbReference>
<dbReference type="CDD" id="cd00033">
    <property type="entry name" value="CCP"/>
    <property type="match status" value="14"/>
</dbReference>
<dbReference type="PROSITE" id="PS50923">
    <property type="entry name" value="SUSHI"/>
    <property type="match status" value="14"/>
</dbReference>
<evidence type="ECO:0000259" key="8">
    <source>
        <dbReference type="PROSITE" id="PS50923"/>
    </source>
</evidence>
<protein>
    <submittedName>
        <fullName evidence="9">Sushi, von Willebrand factor type A, EGF and pentraxin domain-containing protein 1-like isoform X1</fullName>
    </submittedName>
</protein>